<name>A0ACC1QUK0_9HYPO</name>
<accession>A0ACC1QUK0</accession>
<organism evidence="1 2">
    <name type="scientific">Lecanicillium saksenae</name>
    <dbReference type="NCBI Taxonomy" id="468837"/>
    <lineage>
        <taxon>Eukaryota</taxon>
        <taxon>Fungi</taxon>
        <taxon>Dikarya</taxon>
        <taxon>Ascomycota</taxon>
        <taxon>Pezizomycotina</taxon>
        <taxon>Sordariomycetes</taxon>
        <taxon>Hypocreomycetidae</taxon>
        <taxon>Hypocreales</taxon>
        <taxon>Cordycipitaceae</taxon>
        <taxon>Lecanicillium</taxon>
    </lineage>
</organism>
<protein>
    <submittedName>
        <fullName evidence="1">Uncharacterized protein</fullName>
    </submittedName>
</protein>
<proteinExistence type="predicted"/>
<comment type="caution">
    <text evidence="1">The sequence shown here is derived from an EMBL/GenBank/DDBJ whole genome shotgun (WGS) entry which is preliminary data.</text>
</comment>
<gene>
    <name evidence="1" type="ORF">NLG97_g5358</name>
</gene>
<dbReference type="EMBL" id="JANAKD010000595">
    <property type="protein sequence ID" value="KAJ3492491.1"/>
    <property type="molecule type" value="Genomic_DNA"/>
</dbReference>
<sequence length="583" mass="64197">MHRVSTLVAGLALSGNAIAQFVAAPKGFTDATGHVNIPVRYKQVPAGICEQNPNVKSFSGYVDVEKDQHSFFWFFESREVDPHEAPLTIWINGGPGSSSMIGLFEELGPCSVDYFGKVIDNPHSWSRSSNLLFIDQPTQVGFSYSIPVPGMVSDETGDIIVLPNNTCPSNSNGTCGTYSLPDPNLTANSTVNAAPNMWRTLQGFMGAFPQYSREGIHFATESYGGHYGPIFNDYFVKQNEKNITGAKKIDLHSVLIGNGWVDPIIQYQAFYNFTVWPGNTYDLSPYNATTQQSLYDNLYGPGKCIDGLLECAKNGDNEQCATADGFCADNVESFLGRYASRNEYDIRELRPDPFPYAFYRHYLNRADVQEAIGAFTNFTASNSAVYKAFSSTGDDGRRVGALEALQDLVKHDINVAMYAGDADYNCNWLGFQKVAEMVDAPGWSKAGFVDVATSDGKVHAQVKQSRKFSFTRFFEAGHEVPFYLPLAALEFFERIIAGKDIATGKVNVTSKCLYRTKGTPESTFREGNGTVQWKVTPENATYDPDTHKPGAPWTKSKAGSGVKPARLIRSAKLRSGQGILRRQ</sequence>
<evidence type="ECO:0000313" key="1">
    <source>
        <dbReference type="EMBL" id="KAJ3492491.1"/>
    </source>
</evidence>
<keyword evidence="2" id="KW-1185">Reference proteome</keyword>
<dbReference type="Proteomes" id="UP001148737">
    <property type="component" value="Unassembled WGS sequence"/>
</dbReference>
<evidence type="ECO:0000313" key="2">
    <source>
        <dbReference type="Proteomes" id="UP001148737"/>
    </source>
</evidence>
<reference evidence="1" key="1">
    <citation type="submission" date="2022-07" db="EMBL/GenBank/DDBJ databases">
        <title>Genome Sequence of Lecanicillium saksenae.</title>
        <authorList>
            <person name="Buettner E."/>
        </authorList>
    </citation>
    <scope>NUCLEOTIDE SEQUENCE</scope>
    <source>
        <strain evidence="1">VT-O1</strain>
    </source>
</reference>